<evidence type="ECO:0000313" key="2">
    <source>
        <dbReference type="EMBL" id="KAH7442693.1"/>
    </source>
</evidence>
<evidence type="ECO:0000313" key="3">
    <source>
        <dbReference type="Proteomes" id="UP000825935"/>
    </source>
</evidence>
<gene>
    <name evidence="2" type="ORF">KP509_03G099600</name>
</gene>
<keyword evidence="3" id="KW-1185">Reference proteome</keyword>
<dbReference type="Proteomes" id="UP000825935">
    <property type="component" value="Chromosome 3"/>
</dbReference>
<accession>A0A8T2VA90</accession>
<dbReference type="EMBL" id="CM035408">
    <property type="protein sequence ID" value="KAH7442693.1"/>
    <property type="molecule type" value="Genomic_DNA"/>
</dbReference>
<organism evidence="2 3">
    <name type="scientific">Ceratopteris richardii</name>
    <name type="common">Triangle waterfern</name>
    <dbReference type="NCBI Taxonomy" id="49495"/>
    <lineage>
        <taxon>Eukaryota</taxon>
        <taxon>Viridiplantae</taxon>
        <taxon>Streptophyta</taxon>
        <taxon>Embryophyta</taxon>
        <taxon>Tracheophyta</taxon>
        <taxon>Polypodiopsida</taxon>
        <taxon>Polypodiidae</taxon>
        <taxon>Polypodiales</taxon>
        <taxon>Pteridineae</taxon>
        <taxon>Pteridaceae</taxon>
        <taxon>Parkerioideae</taxon>
        <taxon>Ceratopteris</taxon>
    </lineage>
</organism>
<comment type="caution">
    <text evidence="2">The sequence shown here is derived from an EMBL/GenBank/DDBJ whole genome shotgun (WGS) entry which is preliminary data.</text>
</comment>
<proteinExistence type="predicted"/>
<name>A0A8T2VA90_CERRI</name>
<evidence type="ECO:0000256" key="1">
    <source>
        <dbReference type="SAM" id="SignalP"/>
    </source>
</evidence>
<feature type="chain" id="PRO_5035885641" evidence="1">
    <location>
        <begin position="18"/>
        <end position="42"/>
    </location>
</feature>
<sequence>MPVRDLVLLLMGYVVTTEFTDAPHYTSFSIIVLIFIVKIPSE</sequence>
<dbReference type="AlphaFoldDB" id="A0A8T2VA90"/>
<feature type="signal peptide" evidence="1">
    <location>
        <begin position="1"/>
        <end position="17"/>
    </location>
</feature>
<protein>
    <submittedName>
        <fullName evidence="2">Uncharacterized protein</fullName>
    </submittedName>
</protein>
<keyword evidence="1" id="KW-0732">Signal</keyword>
<reference evidence="2" key="1">
    <citation type="submission" date="2021-08" db="EMBL/GenBank/DDBJ databases">
        <title>WGS assembly of Ceratopteris richardii.</title>
        <authorList>
            <person name="Marchant D.B."/>
            <person name="Chen G."/>
            <person name="Jenkins J."/>
            <person name="Shu S."/>
            <person name="Leebens-Mack J."/>
            <person name="Grimwood J."/>
            <person name="Schmutz J."/>
            <person name="Soltis P."/>
            <person name="Soltis D."/>
            <person name="Chen Z.-H."/>
        </authorList>
    </citation>
    <scope>NUCLEOTIDE SEQUENCE</scope>
    <source>
        <strain evidence="2">Whitten #5841</strain>
        <tissue evidence="2">Leaf</tissue>
    </source>
</reference>